<feature type="compositionally biased region" description="Polar residues" evidence="1">
    <location>
        <begin position="59"/>
        <end position="92"/>
    </location>
</feature>
<proteinExistence type="predicted"/>
<dbReference type="Proteomes" id="UP000325788">
    <property type="component" value="Unassembled WGS sequence"/>
</dbReference>
<feature type="domain" description="DUF4124" evidence="3">
    <location>
        <begin position="19"/>
        <end position="65"/>
    </location>
</feature>
<evidence type="ECO:0000313" key="4">
    <source>
        <dbReference type="EMBL" id="KAB1854499.1"/>
    </source>
</evidence>
<gene>
    <name evidence="4" type="ORF">F4W09_10390</name>
</gene>
<dbReference type="Pfam" id="PF13511">
    <property type="entry name" value="DUF4124"/>
    <property type="match status" value="1"/>
</dbReference>
<protein>
    <submittedName>
        <fullName evidence="4">DUF4124 domain-containing protein</fullName>
    </submittedName>
</protein>
<feature type="chain" id="PRO_5024422757" evidence="2">
    <location>
        <begin position="27"/>
        <end position="133"/>
    </location>
</feature>
<sequence>MSFPFHLISGVALSCALLYSSTSLWAKDYYKWVDANGSTHYTTTPPPKNAQKKGKIQTYGWNNSTPTASRNNNLPLEAQQNNSTMPADTATASKPVPNVNDDATRAPVSAAPAPSEIKAIPAPRPNGKKYPAE</sequence>
<organism evidence="4 5">
    <name type="scientific">Acinetobacter tandoii</name>
    <dbReference type="NCBI Taxonomy" id="202954"/>
    <lineage>
        <taxon>Bacteria</taxon>
        <taxon>Pseudomonadati</taxon>
        <taxon>Pseudomonadota</taxon>
        <taxon>Gammaproteobacteria</taxon>
        <taxon>Moraxellales</taxon>
        <taxon>Moraxellaceae</taxon>
        <taxon>Acinetobacter</taxon>
    </lineage>
</organism>
<name>A0A5N4WFS7_9GAMM</name>
<dbReference type="RefSeq" id="WP_151504752.1">
    <property type="nucleotide sequence ID" value="NZ_VXLD01000006.1"/>
</dbReference>
<dbReference type="InterPro" id="IPR025392">
    <property type="entry name" value="DUF4124"/>
</dbReference>
<accession>A0A5N4WFS7</accession>
<comment type="caution">
    <text evidence="4">The sequence shown here is derived from an EMBL/GenBank/DDBJ whole genome shotgun (WGS) entry which is preliminary data.</text>
</comment>
<evidence type="ECO:0000256" key="1">
    <source>
        <dbReference type="SAM" id="MobiDB-lite"/>
    </source>
</evidence>
<evidence type="ECO:0000313" key="5">
    <source>
        <dbReference type="Proteomes" id="UP000325788"/>
    </source>
</evidence>
<reference evidence="4 5" key="1">
    <citation type="submission" date="2019-09" db="EMBL/GenBank/DDBJ databases">
        <title>Draft genome sequence of Acinetobacter tandoii W4-4-4 isolated from environmental water sample.</title>
        <authorList>
            <person name="Wee S.K."/>
            <person name="Yan B."/>
            <person name="Mustaffa S.B."/>
            <person name="Yap E.P.H."/>
        </authorList>
    </citation>
    <scope>NUCLEOTIDE SEQUENCE [LARGE SCALE GENOMIC DNA]</scope>
    <source>
        <strain evidence="4 5">W4-4-4</strain>
    </source>
</reference>
<feature type="signal peptide" evidence="2">
    <location>
        <begin position="1"/>
        <end position="26"/>
    </location>
</feature>
<evidence type="ECO:0000256" key="2">
    <source>
        <dbReference type="SAM" id="SignalP"/>
    </source>
</evidence>
<dbReference type="AlphaFoldDB" id="A0A5N4WFS7"/>
<evidence type="ECO:0000259" key="3">
    <source>
        <dbReference type="Pfam" id="PF13511"/>
    </source>
</evidence>
<keyword evidence="2" id="KW-0732">Signal</keyword>
<feature type="region of interest" description="Disordered" evidence="1">
    <location>
        <begin position="36"/>
        <end position="133"/>
    </location>
</feature>
<dbReference type="EMBL" id="VXLD01000006">
    <property type="protein sequence ID" value="KAB1854499.1"/>
    <property type="molecule type" value="Genomic_DNA"/>
</dbReference>